<organism evidence="7">
    <name type="scientific">marine metagenome</name>
    <dbReference type="NCBI Taxonomy" id="408172"/>
    <lineage>
        <taxon>unclassified sequences</taxon>
        <taxon>metagenomes</taxon>
        <taxon>ecological metagenomes</taxon>
    </lineage>
</organism>
<keyword evidence="4 5" id="KW-0472">Membrane</keyword>
<dbReference type="Gene3D" id="1.10.3730.20">
    <property type="match status" value="1"/>
</dbReference>
<evidence type="ECO:0000256" key="4">
    <source>
        <dbReference type="ARBA" id="ARBA00023136"/>
    </source>
</evidence>
<dbReference type="InterPro" id="IPR037185">
    <property type="entry name" value="EmrE-like"/>
</dbReference>
<feature type="transmembrane region" description="Helical" evidence="5">
    <location>
        <begin position="149"/>
        <end position="167"/>
    </location>
</feature>
<feature type="transmembrane region" description="Helical" evidence="5">
    <location>
        <begin position="94"/>
        <end position="116"/>
    </location>
</feature>
<dbReference type="InterPro" id="IPR000620">
    <property type="entry name" value="EamA_dom"/>
</dbReference>
<evidence type="ECO:0000256" key="1">
    <source>
        <dbReference type="ARBA" id="ARBA00004141"/>
    </source>
</evidence>
<feature type="domain" description="EamA" evidence="6">
    <location>
        <begin position="154"/>
        <end position="292"/>
    </location>
</feature>
<evidence type="ECO:0000256" key="3">
    <source>
        <dbReference type="ARBA" id="ARBA00022989"/>
    </source>
</evidence>
<comment type="subcellular location">
    <subcellularLocation>
        <location evidence="1">Membrane</location>
        <topology evidence="1">Multi-pass membrane protein</topology>
    </subcellularLocation>
</comment>
<evidence type="ECO:0000256" key="5">
    <source>
        <dbReference type="SAM" id="Phobius"/>
    </source>
</evidence>
<evidence type="ECO:0000256" key="2">
    <source>
        <dbReference type="ARBA" id="ARBA00022692"/>
    </source>
</evidence>
<feature type="transmembrane region" description="Helical" evidence="5">
    <location>
        <begin position="7"/>
        <end position="29"/>
    </location>
</feature>
<dbReference type="AlphaFoldDB" id="A0A381WI57"/>
<dbReference type="Pfam" id="PF00892">
    <property type="entry name" value="EamA"/>
    <property type="match status" value="2"/>
</dbReference>
<evidence type="ECO:0000313" key="7">
    <source>
        <dbReference type="EMBL" id="SVA51637.1"/>
    </source>
</evidence>
<accession>A0A381WI57</accession>
<feature type="domain" description="EamA" evidence="6">
    <location>
        <begin position="7"/>
        <end position="138"/>
    </location>
</feature>
<sequence length="314" mass="35145">MVENNRTGIFLILIGMTIFSIHDSLIKVLSTDISLIQLQFVRSLVGVLTIIAYLKLTHQPLIFRTGYPFLTIVRGLLSFFGYSAFYLAQSKMPIANISVLFLTSPFFITIISIFFFGSRVGWRRWLTMVIGFCGVIFICSPEGGKFNLYYVIPVLVAVAYALSVILAKKTADKDTLYQTIIFQYLIAGSISAVLGLAFGDGRFDNEKYSEIEFVVRAWSLDDPSIILSLVGLSVVGVAGFGLLLQAYRIADPAVVSPYEYSFLIWMILWGYLFWGDIPSASEAAGMLLIVSAGIYMFYREHIRNQELAIDTTLR</sequence>
<keyword evidence="2 5" id="KW-0812">Transmembrane</keyword>
<dbReference type="PANTHER" id="PTHR22911">
    <property type="entry name" value="ACYL-MALONYL CONDENSING ENZYME-RELATED"/>
    <property type="match status" value="1"/>
</dbReference>
<dbReference type="EMBL" id="UINC01011745">
    <property type="protein sequence ID" value="SVA51637.1"/>
    <property type="molecule type" value="Genomic_DNA"/>
</dbReference>
<feature type="transmembrane region" description="Helical" evidence="5">
    <location>
        <begin position="125"/>
        <end position="143"/>
    </location>
</feature>
<dbReference type="GO" id="GO:0016020">
    <property type="term" value="C:membrane"/>
    <property type="evidence" value="ECO:0007669"/>
    <property type="project" value="UniProtKB-SubCell"/>
</dbReference>
<name>A0A381WI57_9ZZZZ</name>
<feature type="transmembrane region" description="Helical" evidence="5">
    <location>
        <begin position="280"/>
        <end position="298"/>
    </location>
</feature>
<feature type="transmembrane region" description="Helical" evidence="5">
    <location>
        <begin position="258"/>
        <end position="274"/>
    </location>
</feature>
<feature type="transmembrane region" description="Helical" evidence="5">
    <location>
        <begin position="35"/>
        <end position="54"/>
    </location>
</feature>
<feature type="transmembrane region" description="Helical" evidence="5">
    <location>
        <begin position="179"/>
        <end position="199"/>
    </location>
</feature>
<reference evidence="7" key="1">
    <citation type="submission" date="2018-05" db="EMBL/GenBank/DDBJ databases">
        <authorList>
            <person name="Lanie J.A."/>
            <person name="Ng W.-L."/>
            <person name="Kazmierczak K.M."/>
            <person name="Andrzejewski T.M."/>
            <person name="Davidsen T.M."/>
            <person name="Wayne K.J."/>
            <person name="Tettelin H."/>
            <person name="Glass J.I."/>
            <person name="Rusch D."/>
            <person name="Podicherti R."/>
            <person name="Tsui H.-C.T."/>
            <person name="Winkler M.E."/>
        </authorList>
    </citation>
    <scope>NUCLEOTIDE SEQUENCE</scope>
</reference>
<feature type="transmembrane region" description="Helical" evidence="5">
    <location>
        <begin position="225"/>
        <end position="246"/>
    </location>
</feature>
<protein>
    <recommendedName>
        <fullName evidence="6">EamA domain-containing protein</fullName>
    </recommendedName>
</protein>
<keyword evidence="3 5" id="KW-1133">Transmembrane helix</keyword>
<dbReference type="SUPFAM" id="SSF103481">
    <property type="entry name" value="Multidrug resistance efflux transporter EmrE"/>
    <property type="match status" value="2"/>
</dbReference>
<dbReference type="PANTHER" id="PTHR22911:SF6">
    <property type="entry name" value="SOLUTE CARRIER FAMILY 35 MEMBER G1"/>
    <property type="match status" value="1"/>
</dbReference>
<feature type="transmembrane region" description="Helical" evidence="5">
    <location>
        <begin position="66"/>
        <end position="88"/>
    </location>
</feature>
<proteinExistence type="predicted"/>
<evidence type="ECO:0000259" key="6">
    <source>
        <dbReference type="Pfam" id="PF00892"/>
    </source>
</evidence>
<gene>
    <name evidence="7" type="ORF">METZ01_LOCUS104491</name>
</gene>